<name>A0A5Q4ZYW3_9GAMM</name>
<sequence>MTFNSTQAVDVNDFLDNGFLTLAHKQHGPSLSEVSVLLDKPHSDYSDLLSATEMNLFADYFEFPFNATARFISILQCSQGERFVKFHDFDFCDLDAVSKNRTKKNLLEAIKGFDVIYKMAKAQFPSLYGVGGALFCDKYENNGKPYLLDITKDDLEVHEYDIQIILPVSMFDGFDSREDIKTFLLCAS</sequence>
<dbReference type="EMBL" id="LR721753">
    <property type="protein sequence ID" value="VVV07045.1"/>
    <property type="molecule type" value="Genomic_DNA"/>
</dbReference>
<organism evidence="1">
    <name type="scientific">Aliivibrio wodanis</name>
    <dbReference type="NCBI Taxonomy" id="80852"/>
    <lineage>
        <taxon>Bacteria</taxon>
        <taxon>Pseudomonadati</taxon>
        <taxon>Pseudomonadota</taxon>
        <taxon>Gammaproteobacteria</taxon>
        <taxon>Vibrionales</taxon>
        <taxon>Vibrionaceae</taxon>
        <taxon>Aliivibrio</taxon>
    </lineage>
</organism>
<accession>A0A5Q4ZYW3</accession>
<gene>
    <name evidence="1" type="ORF">AW0309160_04539</name>
</gene>
<dbReference type="AlphaFoldDB" id="A0A5Q4ZYW3"/>
<proteinExistence type="predicted"/>
<geneLocation type="plasmid" evidence="1">
    <name>pAWOD_2</name>
</geneLocation>
<evidence type="ECO:0000313" key="1">
    <source>
        <dbReference type="EMBL" id="VVV07045.1"/>
    </source>
</evidence>
<reference evidence="1" key="1">
    <citation type="submission" date="2019-09" db="EMBL/GenBank/DDBJ databases">
        <authorList>
            <person name="Hjerde E."/>
        </authorList>
    </citation>
    <scope>NUCLEOTIDE SEQUENCE [LARGE SCALE GENOMIC DNA]</scope>
    <source>
        <strain evidence="1">06/09/160</strain>
        <plasmid evidence="1">pAWOD_2</plasmid>
    </source>
</reference>
<protein>
    <submittedName>
        <fullName evidence="1">Uncharacterized protein</fullName>
    </submittedName>
</protein>
<keyword evidence="1" id="KW-0614">Plasmid</keyword>